<proteinExistence type="predicted"/>
<organism evidence="3 4">
    <name type="scientific">Coemansia brasiliensis</name>
    <dbReference type="NCBI Taxonomy" id="2650707"/>
    <lineage>
        <taxon>Eukaryota</taxon>
        <taxon>Fungi</taxon>
        <taxon>Fungi incertae sedis</taxon>
        <taxon>Zoopagomycota</taxon>
        <taxon>Kickxellomycotina</taxon>
        <taxon>Kickxellomycetes</taxon>
        <taxon>Kickxellales</taxon>
        <taxon>Kickxellaceae</taxon>
        <taxon>Coemansia</taxon>
    </lineage>
</organism>
<protein>
    <submittedName>
        <fullName evidence="3">Uncharacterized protein</fullName>
    </submittedName>
</protein>
<keyword evidence="4" id="KW-1185">Reference proteome</keyword>
<keyword evidence="2" id="KW-0812">Transmembrane</keyword>
<name>A0A9W8I921_9FUNG</name>
<dbReference type="Proteomes" id="UP001139887">
    <property type="component" value="Unassembled WGS sequence"/>
</dbReference>
<comment type="caution">
    <text evidence="3">The sequence shown here is derived from an EMBL/GenBank/DDBJ whole genome shotgun (WGS) entry which is preliminary data.</text>
</comment>
<reference evidence="3" key="1">
    <citation type="submission" date="2022-07" db="EMBL/GenBank/DDBJ databases">
        <title>Phylogenomic reconstructions and comparative analyses of Kickxellomycotina fungi.</title>
        <authorList>
            <person name="Reynolds N.K."/>
            <person name="Stajich J.E."/>
            <person name="Barry K."/>
            <person name="Grigoriev I.V."/>
            <person name="Crous P."/>
            <person name="Smith M.E."/>
        </authorList>
    </citation>
    <scope>NUCLEOTIDE SEQUENCE</scope>
    <source>
        <strain evidence="3">NRRL 1566</strain>
    </source>
</reference>
<feature type="transmembrane region" description="Helical" evidence="2">
    <location>
        <begin position="166"/>
        <end position="187"/>
    </location>
</feature>
<sequence>MSQLPEIRLRTILWMMSGSTVSFILLSSCIGIQLLLSVATNNRRICDMIEPWYEVGSFFLGYLITHPYMYVFKHVKWIPTAQVFYLEDEIQVSRRNLWVIHWMWIFIGIVFLFLVALITYLQMYRIWSDRNSVQRSPEFVESKKGSRSGNYTKAERKRIFSVTLRVLMYPLIPVITQIMVVICNFLARPPFWLYVLANIMPTFQGILNFIAFALNPAFDRHRKSFVGFVMRRNDSRPPKQEFKAIEETDSTRHLQATLRGPES</sequence>
<evidence type="ECO:0000256" key="2">
    <source>
        <dbReference type="SAM" id="Phobius"/>
    </source>
</evidence>
<accession>A0A9W8I921</accession>
<keyword evidence="2" id="KW-1133">Transmembrane helix</keyword>
<feature type="transmembrane region" description="Helical" evidence="2">
    <location>
        <begin position="12"/>
        <end position="39"/>
    </location>
</feature>
<feature type="transmembrane region" description="Helical" evidence="2">
    <location>
        <begin position="51"/>
        <end position="70"/>
    </location>
</feature>
<evidence type="ECO:0000313" key="4">
    <source>
        <dbReference type="Proteomes" id="UP001139887"/>
    </source>
</evidence>
<feature type="non-terminal residue" evidence="3">
    <location>
        <position position="263"/>
    </location>
</feature>
<evidence type="ECO:0000256" key="1">
    <source>
        <dbReference type="SAM" id="MobiDB-lite"/>
    </source>
</evidence>
<feature type="compositionally biased region" description="Basic and acidic residues" evidence="1">
    <location>
        <begin position="237"/>
        <end position="252"/>
    </location>
</feature>
<feature type="region of interest" description="Disordered" evidence="1">
    <location>
        <begin position="237"/>
        <end position="263"/>
    </location>
</feature>
<dbReference type="EMBL" id="JANBUW010001907">
    <property type="protein sequence ID" value="KAJ2842124.1"/>
    <property type="molecule type" value="Genomic_DNA"/>
</dbReference>
<feature type="transmembrane region" description="Helical" evidence="2">
    <location>
        <begin position="193"/>
        <end position="214"/>
    </location>
</feature>
<dbReference type="Gene3D" id="1.20.1070.10">
    <property type="entry name" value="Rhodopsin 7-helix transmembrane proteins"/>
    <property type="match status" value="1"/>
</dbReference>
<feature type="transmembrane region" description="Helical" evidence="2">
    <location>
        <begin position="102"/>
        <end position="121"/>
    </location>
</feature>
<dbReference type="AlphaFoldDB" id="A0A9W8I921"/>
<keyword evidence="2" id="KW-0472">Membrane</keyword>
<gene>
    <name evidence="3" type="ORF">IWW36_006023</name>
</gene>
<evidence type="ECO:0000313" key="3">
    <source>
        <dbReference type="EMBL" id="KAJ2842124.1"/>
    </source>
</evidence>
<dbReference type="OrthoDB" id="3251871at2759"/>